<evidence type="ECO:0000313" key="3">
    <source>
        <dbReference type="Proteomes" id="UP000326170"/>
    </source>
</evidence>
<sequence length="232" mass="24178">MNRTTSITLAVILVVATVAVPLAAANVVPSSSVQSESDAGNESIAPGERFAAAVGVQNAEINGNVSERTFEARVANAASNESKAAVIVDQFNASETRQTELENRLAELNESRTAGELSEGRYQAEVATTVAEMRTVERQATAAETAAAELPEGVLEEQNVDVEAIRALRDRAGDRGGPETAAIARSIAGDDVDRATTDYRAPGGSTDRPGESQADDRDDDSERGSTAASDGN</sequence>
<dbReference type="RefSeq" id="WP_152940355.1">
    <property type="nucleotide sequence ID" value="NZ_CP045488.1"/>
</dbReference>
<feature type="region of interest" description="Disordered" evidence="1">
    <location>
        <begin position="184"/>
        <end position="232"/>
    </location>
</feature>
<reference evidence="2 3" key="1">
    <citation type="journal article" date="2007" name="Int. J. Syst. Evol. Microbiol.">
        <title>Natronorubrum sulfidifaciens sp. nov., an extremely haloalkaliphilic archaeon isolated from Aiding salt lake in Xin-Jiang, China.</title>
        <authorList>
            <person name="Cui H.L."/>
            <person name="Tohty D."/>
            <person name="Liu H.C."/>
            <person name="Liu S.J."/>
            <person name="Oren A."/>
            <person name="Zhou P.J."/>
        </authorList>
    </citation>
    <scope>NUCLEOTIDE SEQUENCE [LARGE SCALE GENOMIC DNA]</scope>
    <source>
        <strain evidence="2 3">7-3</strain>
    </source>
</reference>
<dbReference type="AlphaFoldDB" id="A0A5P9P2M3"/>
<dbReference type="KEGG" id="nas:GCU68_07530"/>
<name>A0A5P9P2M3_9EURY</name>
<gene>
    <name evidence="2" type="ORF">GCU68_07530</name>
</gene>
<dbReference type="GeneID" id="42300888"/>
<proteinExistence type="predicted"/>
<accession>A0A5P9P2M3</accession>
<dbReference type="OrthoDB" id="170871at2157"/>
<organism evidence="2 3">
    <name type="scientific">Natronorubrum aibiense</name>
    <dbReference type="NCBI Taxonomy" id="348826"/>
    <lineage>
        <taxon>Archaea</taxon>
        <taxon>Methanobacteriati</taxon>
        <taxon>Methanobacteriota</taxon>
        <taxon>Stenosarchaea group</taxon>
        <taxon>Halobacteria</taxon>
        <taxon>Halobacteriales</taxon>
        <taxon>Natrialbaceae</taxon>
        <taxon>Natronorubrum</taxon>
    </lineage>
</organism>
<protein>
    <submittedName>
        <fullName evidence="2">Uncharacterized protein</fullName>
    </submittedName>
</protein>
<evidence type="ECO:0000313" key="2">
    <source>
        <dbReference type="EMBL" id="QFU82385.1"/>
    </source>
</evidence>
<evidence type="ECO:0000256" key="1">
    <source>
        <dbReference type="SAM" id="MobiDB-lite"/>
    </source>
</evidence>
<dbReference type="Proteomes" id="UP000326170">
    <property type="component" value="Chromosome"/>
</dbReference>
<keyword evidence="3" id="KW-1185">Reference proteome</keyword>
<dbReference type="EMBL" id="CP045488">
    <property type="protein sequence ID" value="QFU82385.1"/>
    <property type="molecule type" value="Genomic_DNA"/>
</dbReference>